<evidence type="ECO:0000259" key="1">
    <source>
        <dbReference type="Pfam" id="PF00561"/>
    </source>
</evidence>
<dbReference type="InterPro" id="IPR029058">
    <property type="entry name" value="AB_hydrolase_fold"/>
</dbReference>
<organism evidence="2 3">
    <name type="scientific">Mycolicibacterium bacteremicum</name>
    <name type="common">Mycobacterium bacteremicum</name>
    <dbReference type="NCBI Taxonomy" id="564198"/>
    <lineage>
        <taxon>Bacteria</taxon>
        <taxon>Bacillati</taxon>
        <taxon>Actinomycetota</taxon>
        <taxon>Actinomycetes</taxon>
        <taxon>Mycobacteriales</taxon>
        <taxon>Mycobacteriaceae</taxon>
        <taxon>Mycolicibacterium</taxon>
    </lineage>
</organism>
<protein>
    <recommendedName>
        <fullName evidence="1">AB hydrolase-1 domain-containing protein</fullName>
    </recommendedName>
</protein>
<gene>
    <name evidence="2" type="ORF">BST17_20275</name>
</gene>
<evidence type="ECO:0000313" key="3">
    <source>
        <dbReference type="Proteomes" id="UP000192366"/>
    </source>
</evidence>
<feature type="domain" description="AB hydrolase-1" evidence="1">
    <location>
        <begin position="31"/>
        <end position="243"/>
    </location>
</feature>
<dbReference type="Pfam" id="PF00561">
    <property type="entry name" value="Abhydrolase_1"/>
    <property type="match status" value="1"/>
</dbReference>
<dbReference type="RefSeq" id="WP_083060700.1">
    <property type="nucleotide sequence ID" value="NZ_JACKVM010000011.1"/>
</dbReference>
<dbReference type="Gene3D" id="3.40.50.1820">
    <property type="entry name" value="alpha/beta hydrolase"/>
    <property type="match status" value="1"/>
</dbReference>
<dbReference type="PANTHER" id="PTHR43194:SF5">
    <property type="entry name" value="PIMELOYL-[ACYL-CARRIER PROTEIN] METHYL ESTER ESTERASE"/>
    <property type="match status" value="1"/>
</dbReference>
<dbReference type="STRING" id="564198.BST17_20275"/>
<dbReference type="Proteomes" id="UP000192366">
    <property type="component" value="Unassembled WGS sequence"/>
</dbReference>
<comment type="caution">
    <text evidence="2">The sequence shown here is derived from an EMBL/GenBank/DDBJ whole genome shotgun (WGS) entry which is preliminary data.</text>
</comment>
<dbReference type="OrthoDB" id="5431692at2"/>
<name>A0A1W9YSS0_MYCBA</name>
<accession>A0A1W9YSS0</accession>
<dbReference type="InterPro" id="IPR050228">
    <property type="entry name" value="Carboxylesterase_BioH"/>
</dbReference>
<reference evidence="2 3" key="1">
    <citation type="submission" date="2017-02" db="EMBL/GenBank/DDBJ databases">
        <title>The new phylogeny of genus Mycobacterium.</title>
        <authorList>
            <person name="Tortoli E."/>
            <person name="Trovato A."/>
            <person name="Cirillo D.M."/>
        </authorList>
    </citation>
    <scope>NUCLEOTIDE SEQUENCE [LARGE SCALE GENOMIC DNA]</scope>
    <source>
        <strain evidence="2 3">DSM 45578</strain>
    </source>
</reference>
<dbReference type="EMBL" id="MVHJ01000020">
    <property type="protein sequence ID" value="ORA03094.1"/>
    <property type="molecule type" value="Genomic_DNA"/>
</dbReference>
<dbReference type="PRINTS" id="PR00111">
    <property type="entry name" value="ABHYDROLASE"/>
</dbReference>
<evidence type="ECO:0000313" key="2">
    <source>
        <dbReference type="EMBL" id="ORA03094.1"/>
    </source>
</evidence>
<proteinExistence type="predicted"/>
<sequence length="276" mass="29781">MSGGELTPMYVETRAGRLHVVTKNGHTDRPCLVLLHQTPRSWDEFAAVAHLIEDYRLVIPDLPGYGASPAPHENTIEAAADAVAALLDALRVPRAHLVGHHFGGLVAYQLAASDPDRVHSLVLSSTPFIDEQERLRRRTAAPFNAVAAQPDGRHLAVLWQRRAEYLATPAPAVQARYLRDVLAHPDPDRGHAAVAAYRSEDRLGSYRGPVMCLASARDPRAFPRRAAIMAAFPQATEHVIAQGDIATPETCAAEFAAAVLAFHAGLRAGRGIEVGS</sequence>
<dbReference type="SUPFAM" id="SSF53474">
    <property type="entry name" value="alpha/beta-Hydrolases"/>
    <property type="match status" value="1"/>
</dbReference>
<keyword evidence="3" id="KW-1185">Reference proteome</keyword>
<dbReference type="GO" id="GO:0003824">
    <property type="term" value="F:catalytic activity"/>
    <property type="evidence" value="ECO:0007669"/>
    <property type="project" value="UniProtKB-ARBA"/>
</dbReference>
<dbReference type="InterPro" id="IPR000073">
    <property type="entry name" value="AB_hydrolase_1"/>
</dbReference>
<dbReference type="PANTHER" id="PTHR43194">
    <property type="entry name" value="HYDROLASE ALPHA/BETA FOLD FAMILY"/>
    <property type="match status" value="1"/>
</dbReference>
<dbReference type="AlphaFoldDB" id="A0A1W9YSS0"/>